<organism evidence="2 3">
    <name type="scientific">Australozyma saopauloensis</name>
    <dbReference type="NCBI Taxonomy" id="291208"/>
    <lineage>
        <taxon>Eukaryota</taxon>
        <taxon>Fungi</taxon>
        <taxon>Dikarya</taxon>
        <taxon>Ascomycota</taxon>
        <taxon>Saccharomycotina</taxon>
        <taxon>Pichiomycetes</taxon>
        <taxon>Metschnikowiaceae</taxon>
        <taxon>Australozyma</taxon>
    </lineage>
</organism>
<protein>
    <submittedName>
        <fullName evidence="2">Uncharacterized protein</fullName>
    </submittedName>
</protein>
<evidence type="ECO:0000256" key="1">
    <source>
        <dbReference type="SAM" id="Phobius"/>
    </source>
</evidence>
<proteinExistence type="predicted"/>
<feature type="transmembrane region" description="Helical" evidence="1">
    <location>
        <begin position="44"/>
        <end position="62"/>
    </location>
</feature>
<dbReference type="Proteomes" id="UP001338582">
    <property type="component" value="Chromosome 3"/>
</dbReference>
<feature type="transmembrane region" description="Helical" evidence="1">
    <location>
        <begin position="12"/>
        <end position="32"/>
    </location>
</feature>
<dbReference type="GeneID" id="88173335"/>
<dbReference type="AlphaFoldDB" id="A0AAX4H8S5"/>
<accession>A0AAX4H8S5</accession>
<dbReference type="RefSeq" id="XP_062877354.1">
    <property type="nucleotide sequence ID" value="XM_063021284.1"/>
</dbReference>
<gene>
    <name evidence="2" type="ORF">PUMCH_002270</name>
</gene>
<evidence type="ECO:0000313" key="3">
    <source>
        <dbReference type="Proteomes" id="UP001338582"/>
    </source>
</evidence>
<keyword evidence="3" id="KW-1185">Reference proteome</keyword>
<reference evidence="2 3" key="1">
    <citation type="submission" date="2023-10" db="EMBL/GenBank/DDBJ databases">
        <title>Draft Genome Sequence of Candida saopaulonensis from a very Premature Infant with Sepsis.</title>
        <authorList>
            <person name="Ning Y."/>
            <person name="Dai R."/>
            <person name="Xiao M."/>
            <person name="Xu Y."/>
            <person name="Yan Q."/>
            <person name="Zhang L."/>
        </authorList>
    </citation>
    <scope>NUCLEOTIDE SEQUENCE [LARGE SCALE GENOMIC DNA]</scope>
    <source>
        <strain evidence="2 3">19XY460</strain>
    </source>
</reference>
<dbReference type="KEGG" id="asau:88173335"/>
<name>A0AAX4H8S5_9ASCO</name>
<keyword evidence="1" id="KW-0812">Transmembrane</keyword>
<keyword evidence="1" id="KW-1133">Transmembrane helix</keyword>
<dbReference type="EMBL" id="CP138896">
    <property type="protein sequence ID" value="WPK24971.1"/>
    <property type="molecule type" value="Genomic_DNA"/>
</dbReference>
<sequence length="83" mass="9071">MGVISTAGYNAIIYMSYAMLLVTGLLLAWRFATKDNFLSSNGTQGGLALAVNFVASGMLLYFQRYRFLFLVVQRASGCGPLFT</sequence>
<evidence type="ECO:0000313" key="2">
    <source>
        <dbReference type="EMBL" id="WPK24971.1"/>
    </source>
</evidence>
<keyword evidence="1" id="KW-0472">Membrane</keyword>